<evidence type="ECO:0000313" key="1">
    <source>
        <dbReference type="EMBL" id="CAG7619880.1"/>
    </source>
</evidence>
<dbReference type="EMBL" id="CAJVAP010000034">
    <property type="protein sequence ID" value="CAG7619880.1"/>
    <property type="molecule type" value="Genomic_DNA"/>
</dbReference>
<proteinExistence type="predicted"/>
<organism evidence="1 2">
    <name type="scientific">Leucobacter soli</name>
    <dbReference type="NCBI Taxonomy" id="2812850"/>
    <lineage>
        <taxon>Bacteria</taxon>
        <taxon>Bacillati</taxon>
        <taxon>Actinomycetota</taxon>
        <taxon>Actinomycetes</taxon>
        <taxon>Micrococcales</taxon>
        <taxon>Microbacteriaceae</taxon>
        <taxon>Leucobacter</taxon>
    </lineage>
</organism>
<accession>A0A916NIA5</accession>
<evidence type="ECO:0000313" key="2">
    <source>
        <dbReference type="Proteomes" id="UP000693892"/>
    </source>
</evidence>
<protein>
    <submittedName>
        <fullName evidence="1">Uncharacterized protein</fullName>
    </submittedName>
</protein>
<keyword evidence="2" id="KW-1185">Reference proteome</keyword>
<name>A0A916NIA5_9MICO</name>
<sequence>MSESQQAESDEVVLSRQTGVPVMVRIGGRNIETTFMGNNAFGQPTWVLWNPEEPYLLAVLRQGQIGYTFEQRTSHGVMLHEDVSFKRVQRALISGGAE</sequence>
<dbReference type="Proteomes" id="UP000693892">
    <property type="component" value="Unassembled WGS sequence"/>
</dbReference>
<comment type="caution">
    <text evidence="1">The sequence shown here is derived from an EMBL/GenBank/DDBJ whole genome shotgun (WGS) entry which is preliminary data.</text>
</comment>
<gene>
    <name evidence="1" type="ORF">LEUCIP111803_02327</name>
</gene>
<reference evidence="1" key="1">
    <citation type="submission" date="2021-06" db="EMBL/GenBank/DDBJ databases">
        <authorList>
            <person name="Criscuolo A."/>
        </authorList>
    </citation>
    <scope>NUCLEOTIDE SEQUENCE</scope>
    <source>
        <strain evidence="1">CIP111803</strain>
    </source>
</reference>
<dbReference type="RefSeq" id="WP_218116251.1">
    <property type="nucleotide sequence ID" value="NZ_CAJVAP010000034.1"/>
</dbReference>
<dbReference type="AlphaFoldDB" id="A0A916NIA5"/>